<accession>A0ABP5I6N0</accession>
<protein>
    <submittedName>
        <fullName evidence="3">RNA-binding protein</fullName>
    </submittedName>
</protein>
<dbReference type="SMART" id="SM00393">
    <property type="entry name" value="R3H"/>
    <property type="match status" value="1"/>
</dbReference>
<dbReference type="PROSITE" id="PS51061">
    <property type="entry name" value="R3H"/>
    <property type="match status" value="1"/>
</dbReference>
<feature type="compositionally biased region" description="Basic and acidic residues" evidence="1">
    <location>
        <begin position="61"/>
        <end position="71"/>
    </location>
</feature>
<dbReference type="InterPro" id="IPR034079">
    <property type="entry name" value="R3H_KhpB"/>
</dbReference>
<dbReference type="Gene3D" id="3.30.1370.50">
    <property type="entry name" value="R3H-like domain"/>
    <property type="match status" value="1"/>
</dbReference>
<evidence type="ECO:0000313" key="4">
    <source>
        <dbReference type="Proteomes" id="UP001500984"/>
    </source>
</evidence>
<feature type="compositionally biased region" description="Basic and acidic residues" evidence="1">
    <location>
        <begin position="1"/>
        <end position="18"/>
    </location>
</feature>
<dbReference type="InterPro" id="IPR001374">
    <property type="entry name" value="R3H_dom"/>
</dbReference>
<dbReference type="InterPro" id="IPR039247">
    <property type="entry name" value="KhpB"/>
</dbReference>
<evidence type="ECO:0000259" key="2">
    <source>
        <dbReference type="PROSITE" id="PS51061"/>
    </source>
</evidence>
<dbReference type="InterPro" id="IPR036867">
    <property type="entry name" value="R3H_dom_sf"/>
</dbReference>
<dbReference type="PANTHER" id="PTHR35800">
    <property type="entry name" value="PROTEIN JAG"/>
    <property type="match status" value="1"/>
</dbReference>
<feature type="region of interest" description="Disordered" evidence="1">
    <location>
        <begin position="1"/>
        <end position="71"/>
    </location>
</feature>
<organism evidence="3 4">
    <name type="scientific">Brevibacterium salitolerans</name>
    <dbReference type="NCBI Taxonomy" id="1403566"/>
    <lineage>
        <taxon>Bacteria</taxon>
        <taxon>Bacillati</taxon>
        <taxon>Actinomycetota</taxon>
        <taxon>Actinomycetes</taxon>
        <taxon>Micrococcales</taxon>
        <taxon>Brevibacteriaceae</taxon>
        <taxon>Brevibacterium</taxon>
    </lineage>
</organism>
<dbReference type="SUPFAM" id="SSF82708">
    <property type="entry name" value="R3H domain"/>
    <property type="match status" value="1"/>
</dbReference>
<gene>
    <name evidence="3" type="ORF">GCM10009823_14140</name>
</gene>
<proteinExistence type="predicted"/>
<feature type="domain" description="R3H" evidence="2">
    <location>
        <begin position="160"/>
        <end position="224"/>
    </location>
</feature>
<dbReference type="CDD" id="cd02644">
    <property type="entry name" value="R3H_jag"/>
    <property type="match status" value="1"/>
</dbReference>
<evidence type="ECO:0000256" key="1">
    <source>
        <dbReference type="SAM" id="MobiDB-lite"/>
    </source>
</evidence>
<comment type="caution">
    <text evidence="3">The sequence shown here is derived from an EMBL/GenBank/DDBJ whole genome shotgun (WGS) entry which is preliminary data.</text>
</comment>
<dbReference type="Gene3D" id="3.30.300.20">
    <property type="match status" value="1"/>
</dbReference>
<evidence type="ECO:0000313" key="3">
    <source>
        <dbReference type="EMBL" id="GAA2094891.1"/>
    </source>
</evidence>
<dbReference type="Pfam" id="PF01424">
    <property type="entry name" value="R3H"/>
    <property type="match status" value="1"/>
</dbReference>
<dbReference type="PANTHER" id="PTHR35800:SF1">
    <property type="entry name" value="RNA-BINDING PROTEIN KHPB"/>
    <property type="match status" value="1"/>
</dbReference>
<feature type="compositionally biased region" description="Low complexity" evidence="1">
    <location>
        <begin position="40"/>
        <end position="56"/>
    </location>
</feature>
<name>A0ABP5I6N0_9MICO</name>
<dbReference type="Proteomes" id="UP001500984">
    <property type="component" value="Unassembled WGS sequence"/>
</dbReference>
<keyword evidence="4" id="KW-1185">Reference proteome</keyword>
<dbReference type="InterPro" id="IPR015946">
    <property type="entry name" value="KH_dom-like_a/b"/>
</dbReference>
<dbReference type="EMBL" id="BAAAPZ010000004">
    <property type="protein sequence ID" value="GAA2094891.1"/>
    <property type="molecule type" value="Genomic_DNA"/>
</dbReference>
<sequence length="224" mass="23673">MSGHLHEGTIMSDAEKTPESPGHGSVPGAADVPQEAPVTAGEHAAQGGAAEAAGESGPDGRAQEAKRSRTELLEEEGDIAADYLEELLDIADLDGDIDIDVVDGRAHVAVVNEEGGDDLRKLVGADGQVLTALQELTRLTVQAQTGQRSWLMLDVDGYRDRRRNDLRARAQKAVDSVQETGEAVALEPMNSFERKVVHDVVASAGLRSESEGEGDGRHVVVLPA</sequence>
<reference evidence="4" key="1">
    <citation type="journal article" date="2019" name="Int. J. Syst. Evol. Microbiol.">
        <title>The Global Catalogue of Microorganisms (GCM) 10K type strain sequencing project: providing services to taxonomists for standard genome sequencing and annotation.</title>
        <authorList>
            <consortium name="The Broad Institute Genomics Platform"/>
            <consortium name="The Broad Institute Genome Sequencing Center for Infectious Disease"/>
            <person name="Wu L."/>
            <person name="Ma J."/>
        </authorList>
    </citation>
    <scope>NUCLEOTIDE SEQUENCE [LARGE SCALE GENOMIC DNA]</scope>
    <source>
        <strain evidence="4">JCM 15900</strain>
    </source>
</reference>